<feature type="region of interest" description="Disordered" evidence="1">
    <location>
        <begin position="1"/>
        <end position="84"/>
    </location>
</feature>
<feature type="compositionally biased region" description="Basic residues" evidence="1">
    <location>
        <begin position="69"/>
        <end position="84"/>
    </location>
</feature>
<dbReference type="Proteomes" id="UP000008311">
    <property type="component" value="Unassembled WGS sequence"/>
</dbReference>
<evidence type="ECO:0000256" key="1">
    <source>
        <dbReference type="SAM" id="MobiDB-lite"/>
    </source>
</evidence>
<reference evidence="3" key="1">
    <citation type="journal article" date="2010" name="Nat. Biotechnol.">
        <title>Draft genome sequence of the oilseed species Ricinus communis.</title>
        <authorList>
            <person name="Chan A.P."/>
            <person name="Crabtree J."/>
            <person name="Zhao Q."/>
            <person name="Lorenzi H."/>
            <person name="Orvis J."/>
            <person name="Puiu D."/>
            <person name="Melake-Berhan A."/>
            <person name="Jones K.M."/>
            <person name="Redman J."/>
            <person name="Chen G."/>
            <person name="Cahoon E.B."/>
            <person name="Gedil M."/>
            <person name="Stanke M."/>
            <person name="Haas B.J."/>
            <person name="Wortman J.R."/>
            <person name="Fraser-Liggett C.M."/>
            <person name="Ravel J."/>
            <person name="Rabinowicz P.D."/>
        </authorList>
    </citation>
    <scope>NUCLEOTIDE SEQUENCE [LARGE SCALE GENOMIC DNA]</scope>
    <source>
        <strain evidence="3">cv. Hale</strain>
    </source>
</reference>
<organism evidence="2 3">
    <name type="scientific">Ricinus communis</name>
    <name type="common">Castor bean</name>
    <dbReference type="NCBI Taxonomy" id="3988"/>
    <lineage>
        <taxon>Eukaryota</taxon>
        <taxon>Viridiplantae</taxon>
        <taxon>Streptophyta</taxon>
        <taxon>Embryophyta</taxon>
        <taxon>Tracheophyta</taxon>
        <taxon>Spermatophyta</taxon>
        <taxon>Magnoliopsida</taxon>
        <taxon>eudicotyledons</taxon>
        <taxon>Gunneridae</taxon>
        <taxon>Pentapetalae</taxon>
        <taxon>rosids</taxon>
        <taxon>fabids</taxon>
        <taxon>Malpighiales</taxon>
        <taxon>Euphorbiaceae</taxon>
        <taxon>Acalyphoideae</taxon>
        <taxon>Acalypheae</taxon>
        <taxon>Ricinus</taxon>
    </lineage>
</organism>
<dbReference type="InParanoid" id="B9TNW7"/>
<dbReference type="AlphaFoldDB" id="B9TNW7"/>
<protein>
    <submittedName>
        <fullName evidence="2">Uncharacterized protein</fullName>
    </submittedName>
</protein>
<sequence length="84" mass="9323">MAQSPPRRPKLGRASSTARPGRNKASRLPARSPRVAPMRAATQRPLQLRRVAQPQPPPVTGRAPASSRAQRRRTLRAAVRARFR</sequence>
<dbReference type="EMBL" id="EQ993835">
    <property type="protein sequence ID" value="EEF22446.1"/>
    <property type="molecule type" value="Genomic_DNA"/>
</dbReference>
<gene>
    <name evidence="2" type="ORF">RCOM_2026600</name>
</gene>
<name>B9TNW7_RICCO</name>
<proteinExistence type="predicted"/>
<accession>B9TNW7</accession>
<keyword evidence="3" id="KW-1185">Reference proteome</keyword>
<evidence type="ECO:0000313" key="3">
    <source>
        <dbReference type="Proteomes" id="UP000008311"/>
    </source>
</evidence>
<evidence type="ECO:0000313" key="2">
    <source>
        <dbReference type="EMBL" id="EEF22446.1"/>
    </source>
</evidence>